<dbReference type="AlphaFoldDB" id="A0A1Q9ASB2"/>
<gene>
    <name evidence="3" type="ORF">BJF93_06555</name>
</gene>
<dbReference type="EMBL" id="MKIP01000058">
    <property type="protein sequence ID" value="OLP58271.1"/>
    <property type="molecule type" value="Genomic_DNA"/>
</dbReference>
<evidence type="ECO:0000313" key="3">
    <source>
        <dbReference type="EMBL" id="OLP58271.1"/>
    </source>
</evidence>
<evidence type="ECO:0000259" key="2">
    <source>
        <dbReference type="Pfam" id="PF00188"/>
    </source>
</evidence>
<protein>
    <submittedName>
        <fullName evidence="3">Secretion protein</fullName>
    </submittedName>
</protein>
<dbReference type="InterPro" id="IPR035940">
    <property type="entry name" value="CAP_sf"/>
</dbReference>
<dbReference type="Proteomes" id="UP000186364">
    <property type="component" value="Unassembled WGS sequence"/>
</dbReference>
<accession>A0A1Q9ASB2</accession>
<keyword evidence="4" id="KW-1185">Reference proteome</keyword>
<name>A0A1Q9ASB2_9HYPH</name>
<sequence length="172" mass="17942">MSSLPVVSQLGRSRRAVLSLLALGGLSALASCAGRPVPPPPGVGRDETDTVLGFVNQLRKDKGLTPLSRDPAAVAAARYQAARMAKAGKMAHLLSISDSFHDRMKDGNVKLPAAENIAAGQASAEAAYQAWFHSPKHLENMLGSHYSGLGVAVVANPATGNRPYWAMVLSSG</sequence>
<feature type="signal peptide" evidence="1">
    <location>
        <begin position="1"/>
        <end position="30"/>
    </location>
</feature>
<proteinExistence type="predicted"/>
<dbReference type="PANTHER" id="PTHR31157:SF1">
    <property type="entry name" value="SCP DOMAIN-CONTAINING PROTEIN"/>
    <property type="match status" value="1"/>
</dbReference>
<dbReference type="CDD" id="cd05379">
    <property type="entry name" value="CAP_bacterial"/>
    <property type="match status" value="1"/>
</dbReference>
<dbReference type="SUPFAM" id="SSF55797">
    <property type="entry name" value="PR-1-like"/>
    <property type="match status" value="1"/>
</dbReference>
<comment type="caution">
    <text evidence="3">The sequence shown here is derived from an EMBL/GenBank/DDBJ whole genome shotgun (WGS) entry which is preliminary data.</text>
</comment>
<feature type="chain" id="PRO_5010167011" evidence="1">
    <location>
        <begin position="31"/>
        <end position="172"/>
    </location>
</feature>
<organism evidence="3 4">
    <name type="scientific">Xaviernesmea oryzae</name>
    <dbReference type="NCBI Taxonomy" id="464029"/>
    <lineage>
        <taxon>Bacteria</taxon>
        <taxon>Pseudomonadati</taxon>
        <taxon>Pseudomonadota</taxon>
        <taxon>Alphaproteobacteria</taxon>
        <taxon>Hyphomicrobiales</taxon>
        <taxon>Rhizobiaceae</taxon>
        <taxon>Rhizobium/Agrobacterium group</taxon>
        <taxon>Xaviernesmea</taxon>
    </lineage>
</organism>
<evidence type="ECO:0000256" key="1">
    <source>
        <dbReference type="SAM" id="SignalP"/>
    </source>
</evidence>
<reference evidence="3 4" key="1">
    <citation type="submission" date="2016-09" db="EMBL/GenBank/DDBJ databases">
        <title>Rhizobium sp. nov., a novel species isolated from the rice rhizosphere.</title>
        <authorList>
            <person name="Zhao J."/>
            <person name="Zhang X."/>
        </authorList>
    </citation>
    <scope>NUCLEOTIDE SEQUENCE [LARGE SCALE GENOMIC DNA]</scope>
    <source>
        <strain evidence="3 4">1.7048</strain>
    </source>
</reference>
<dbReference type="RefSeq" id="WP_075629476.1">
    <property type="nucleotide sequence ID" value="NZ_FOAM01000008.1"/>
</dbReference>
<dbReference type="InterPro" id="IPR014044">
    <property type="entry name" value="CAP_dom"/>
</dbReference>
<keyword evidence="1" id="KW-0732">Signal</keyword>
<feature type="domain" description="SCP" evidence="2">
    <location>
        <begin position="53"/>
        <end position="163"/>
    </location>
</feature>
<dbReference type="Gene3D" id="3.40.33.10">
    <property type="entry name" value="CAP"/>
    <property type="match status" value="1"/>
</dbReference>
<dbReference type="PANTHER" id="PTHR31157">
    <property type="entry name" value="SCP DOMAIN-CONTAINING PROTEIN"/>
    <property type="match status" value="1"/>
</dbReference>
<evidence type="ECO:0000313" key="4">
    <source>
        <dbReference type="Proteomes" id="UP000186364"/>
    </source>
</evidence>
<dbReference type="OrthoDB" id="9811255at2"/>
<dbReference type="Pfam" id="PF00188">
    <property type="entry name" value="CAP"/>
    <property type="match status" value="1"/>
</dbReference>